<evidence type="ECO:0000259" key="1">
    <source>
        <dbReference type="Pfam" id="PF20236"/>
    </source>
</evidence>
<evidence type="ECO:0000313" key="3">
    <source>
        <dbReference type="Proteomes" id="UP000297245"/>
    </source>
</evidence>
<organism evidence="2 3">
    <name type="scientific">Dendrothele bispora (strain CBS 962.96)</name>
    <dbReference type="NCBI Taxonomy" id="1314807"/>
    <lineage>
        <taxon>Eukaryota</taxon>
        <taxon>Fungi</taxon>
        <taxon>Dikarya</taxon>
        <taxon>Basidiomycota</taxon>
        <taxon>Agaricomycotina</taxon>
        <taxon>Agaricomycetes</taxon>
        <taxon>Agaricomycetidae</taxon>
        <taxon>Agaricales</taxon>
        <taxon>Agaricales incertae sedis</taxon>
        <taxon>Dendrothele</taxon>
    </lineage>
</organism>
<accession>A0A4S8MA15</accession>
<dbReference type="EMBL" id="ML179126">
    <property type="protein sequence ID" value="THU99011.1"/>
    <property type="molecule type" value="Genomic_DNA"/>
</dbReference>
<proteinExistence type="predicted"/>
<name>A0A4S8MA15_DENBC</name>
<dbReference type="Proteomes" id="UP000297245">
    <property type="component" value="Unassembled WGS sequence"/>
</dbReference>
<reference evidence="2 3" key="1">
    <citation type="journal article" date="2019" name="Nat. Ecol. Evol.">
        <title>Megaphylogeny resolves global patterns of mushroom evolution.</title>
        <authorList>
            <person name="Varga T."/>
            <person name="Krizsan K."/>
            <person name="Foldi C."/>
            <person name="Dima B."/>
            <person name="Sanchez-Garcia M."/>
            <person name="Sanchez-Ramirez S."/>
            <person name="Szollosi G.J."/>
            <person name="Szarkandi J.G."/>
            <person name="Papp V."/>
            <person name="Albert L."/>
            <person name="Andreopoulos W."/>
            <person name="Angelini C."/>
            <person name="Antonin V."/>
            <person name="Barry K.W."/>
            <person name="Bougher N.L."/>
            <person name="Buchanan P."/>
            <person name="Buyck B."/>
            <person name="Bense V."/>
            <person name="Catcheside P."/>
            <person name="Chovatia M."/>
            <person name="Cooper J."/>
            <person name="Damon W."/>
            <person name="Desjardin D."/>
            <person name="Finy P."/>
            <person name="Geml J."/>
            <person name="Haridas S."/>
            <person name="Hughes K."/>
            <person name="Justo A."/>
            <person name="Karasinski D."/>
            <person name="Kautmanova I."/>
            <person name="Kiss B."/>
            <person name="Kocsube S."/>
            <person name="Kotiranta H."/>
            <person name="LaButti K.M."/>
            <person name="Lechner B.E."/>
            <person name="Liimatainen K."/>
            <person name="Lipzen A."/>
            <person name="Lukacs Z."/>
            <person name="Mihaltcheva S."/>
            <person name="Morgado L.N."/>
            <person name="Niskanen T."/>
            <person name="Noordeloos M.E."/>
            <person name="Ohm R.A."/>
            <person name="Ortiz-Santana B."/>
            <person name="Ovrebo C."/>
            <person name="Racz N."/>
            <person name="Riley R."/>
            <person name="Savchenko A."/>
            <person name="Shiryaev A."/>
            <person name="Soop K."/>
            <person name="Spirin V."/>
            <person name="Szebenyi C."/>
            <person name="Tomsovsky M."/>
            <person name="Tulloss R.E."/>
            <person name="Uehling J."/>
            <person name="Grigoriev I.V."/>
            <person name="Vagvolgyi C."/>
            <person name="Papp T."/>
            <person name="Martin F.M."/>
            <person name="Miettinen O."/>
            <person name="Hibbett D.S."/>
            <person name="Nagy L.G."/>
        </authorList>
    </citation>
    <scope>NUCLEOTIDE SEQUENCE [LARGE SCALE GENOMIC DNA]</scope>
    <source>
        <strain evidence="2 3">CBS 962.96</strain>
    </source>
</reference>
<dbReference type="AlphaFoldDB" id="A0A4S8MA15"/>
<protein>
    <recommendedName>
        <fullName evidence="1">DUF6593 domain-containing protein</fullName>
    </recommendedName>
</protein>
<dbReference type="Pfam" id="PF20236">
    <property type="entry name" value="DUF6593"/>
    <property type="match status" value="1"/>
</dbReference>
<dbReference type="OrthoDB" id="3360976at2759"/>
<gene>
    <name evidence="2" type="ORF">K435DRAFT_514920</name>
</gene>
<dbReference type="InterPro" id="IPR046528">
    <property type="entry name" value="DUF6593"/>
</dbReference>
<sequence length="239" mass="26317">MALLVQSREYGDGSEYAVASTNSISSSIDLDIIPSHYIKRLWKKPAIEIPVFTIGSHNNNSSSSSSSQNPNSLTKYKCQYVNKTPNSSDRSVQFSTVQDHQGLVVRHGDTDHGEEIARVQWAPGTNFASTGAVINRERLVEKANVTLGGTKTMHVKDFVKKTGLMGAFSQSRTFTGPDGVEYKWKVIYCGSNPVYPDSVYRELYLKNASKSNGDEGAKFPIATTERLTTRDGAFNVSYT</sequence>
<feature type="domain" description="DUF6593" evidence="1">
    <location>
        <begin position="131"/>
        <end position="187"/>
    </location>
</feature>
<evidence type="ECO:0000313" key="2">
    <source>
        <dbReference type="EMBL" id="THU99011.1"/>
    </source>
</evidence>
<keyword evidence="3" id="KW-1185">Reference proteome</keyword>